<keyword evidence="4" id="KW-0106">Calcium</keyword>
<dbReference type="SUPFAM" id="SSF53649">
    <property type="entry name" value="Alkaline phosphatase-like"/>
    <property type="match status" value="1"/>
</dbReference>
<dbReference type="Gene3D" id="3.40.720.10">
    <property type="entry name" value="Alkaline Phosphatase, subunit A"/>
    <property type="match status" value="1"/>
</dbReference>
<dbReference type="Gene3D" id="3.30.1120.10">
    <property type="match status" value="1"/>
</dbReference>
<dbReference type="InterPro" id="IPR024607">
    <property type="entry name" value="Sulfatase_CS"/>
</dbReference>
<dbReference type="PANTHER" id="PTHR42693:SF33">
    <property type="entry name" value="ARYLSULFATASE"/>
    <property type="match status" value="1"/>
</dbReference>
<dbReference type="CDD" id="cd16025">
    <property type="entry name" value="PAS_like"/>
    <property type="match status" value="1"/>
</dbReference>
<dbReference type="PANTHER" id="PTHR42693">
    <property type="entry name" value="ARYLSULFATASE FAMILY MEMBER"/>
    <property type="match status" value="1"/>
</dbReference>
<keyword evidence="3" id="KW-0378">Hydrolase</keyword>
<gene>
    <name evidence="6" type="ORF">CW354_01395</name>
</gene>
<comment type="similarity">
    <text evidence="1">Belongs to the sulfatase family.</text>
</comment>
<proteinExistence type="inferred from homology"/>
<sequence length="571" mass="62841">MVKSAKKSRQTTLGRGALSRANGIRLVACCLAAFVASCQQTGEQSAGGDPSTEFAAETPRPNILLIVADDLGYADLSIFGSEIPTPNIDSLARKGVLLTNFYANMACSPTRAMLMSGTDSHLAGLGVMGRPSNPVQQGEPGYEGYLNFRVASLANLMKDAGYHTYMAGKWHLGDTVETGPRARGFEKSFISIDGASHLGGLSWNGPGLAPYRDGDELVTVGEDFYTTRFYTNRMIDYIESGREDEKPFFAYLAYTAPHWPLQAPRESIEKFSGQYDDGYEALYRRRFEKMKALGFIPEDAPGLPPVAGQPAWNDLTEKQQRIESRKMEIYAAMVSDLDSYIGKVIDYLKSTGEFDNTFIFFMSDNGPEAQRRDLAAPLSDWVAECCDNSYENLGNGDSYVMYGPNWARASSTAFYRAKGTGFEGGIHVPAFAYHPGHVEGGGRNDQFSTVMDLLPTLLDLAGAEHPQETYEGRPILPVKGRSMLPALKNAETPVHDASGYVGWELFGHRAIRQGEWKLVWDAAEGDDATWALFNLADDPQEQSDLSEAEPQRLKALISLWKQYHAENGLQP</sequence>
<dbReference type="GO" id="GO:0004065">
    <property type="term" value="F:arylsulfatase activity"/>
    <property type="evidence" value="ECO:0007669"/>
    <property type="project" value="TreeGrafter"/>
</dbReference>
<dbReference type="EMBL" id="PJCH01000001">
    <property type="protein sequence ID" value="PQA89553.1"/>
    <property type="molecule type" value="Genomic_DNA"/>
</dbReference>
<accession>A0A2S7KAP6</accession>
<dbReference type="Pfam" id="PF00884">
    <property type="entry name" value="Sulfatase"/>
    <property type="match status" value="1"/>
</dbReference>
<name>A0A2S7KAP6_9PROT</name>
<dbReference type="InterPro" id="IPR000917">
    <property type="entry name" value="Sulfatase_N"/>
</dbReference>
<keyword evidence="2" id="KW-0479">Metal-binding</keyword>
<keyword evidence="7" id="KW-1185">Reference proteome</keyword>
<evidence type="ECO:0000313" key="6">
    <source>
        <dbReference type="EMBL" id="PQA89553.1"/>
    </source>
</evidence>
<organism evidence="6 7">
    <name type="scientific">Hyphococcus luteus</name>
    <dbReference type="NCBI Taxonomy" id="2058213"/>
    <lineage>
        <taxon>Bacteria</taxon>
        <taxon>Pseudomonadati</taxon>
        <taxon>Pseudomonadota</taxon>
        <taxon>Alphaproteobacteria</taxon>
        <taxon>Parvularculales</taxon>
        <taxon>Parvularculaceae</taxon>
        <taxon>Hyphococcus</taxon>
    </lineage>
</organism>
<reference evidence="6 7" key="1">
    <citation type="submission" date="2017-12" db="EMBL/GenBank/DDBJ databases">
        <authorList>
            <person name="Hurst M.R.H."/>
        </authorList>
    </citation>
    <scope>NUCLEOTIDE SEQUENCE [LARGE SCALE GENOMIC DNA]</scope>
    <source>
        <strain evidence="6 7">SY-3-19</strain>
    </source>
</reference>
<dbReference type="PROSITE" id="PS00149">
    <property type="entry name" value="SULFATASE_2"/>
    <property type="match status" value="1"/>
</dbReference>
<dbReference type="GO" id="GO:0046872">
    <property type="term" value="F:metal ion binding"/>
    <property type="evidence" value="ECO:0007669"/>
    <property type="project" value="UniProtKB-KW"/>
</dbReference>
<evidence type="ECO:0000256" key="3">
    <source>
        <dbReference type="ARBA" id="ARBA00022801"/>
    </source>
</evidence>
<dbReference type="AlphaFoldDB" id="A0A2S7KAP6"/>
<dbReference type="OrthoDB" id="9803751at2"/>
<evidence type="ECO:0000256" key="1">
    <source>
        <dbReference type="ARBA" id="ARBA00008779"/>
    </source>
</evidence>
<evidence type="ECO:0000259" key="5">
    <source>
        <dbReference type="Pfam" id="PF00884"/>
    </source>
</evidence>
<dbReference type="InterPro" id="IPR050738">
    <property type="entry name" value="Sulfatase"/>
</dbReference>
<protein>
    <submittedName>
        <fullName evidence="6">Arylsulfatase</fullName>
    </submittedName>
</protein>
<evidence type="ECO:0000313" key="7">
    <source>
        <dbReference type="Proteomes" id="UP000239504"/>
    </source>
</evidence>
<evidence type="ECO:0000256" key="4">
    <source>
        <dbReference type="ARBA" id="ARBA00022837"/>
    </source>
</evidence>
<evidence type="ECO:0000256" key="2">
    <source>
        <dbReference type="ARBA" id="ARBA00022723"/>
    </source>
</evidence>
<comment type="caution">
    <text evidence="6">The sequence shown here is derived from an EMBL/GenBank/DDBJ whole genome shotgun (WGS) entry which is preliminary data.</text>
</comment>
<dbReference type="Proteomes" id="UP000239504">
    <property type="component" value="Unassembled WGS sequence"/>
</dbReference>
<dbReference type="InterPro" id="IPR017850">
    <property type="entry name" value="Alkaline_phosphatase_core_sf"/>
</dbReference>
<feature type="domain" description="Sulfatase N-terminal" evidence="5">
    <location>
        <begin position="61"/>
        <end position="463"/>
    </location>
</feature>